<dbReference type="GO" id="GO:0005179">
    <property type="term" value="F:hormone activity"/>
    <property type="evidence" value="ECO:0007669"/>
    <property type="project" value="InterPro"/>
</dbReference>
<dbReference type="EMBL" id="JAACXV010014301">
    <property type="protein sequence ID" value="KAF7268786.1"/>
    <property type="molecule type" value="Genomic_DNA"/>
</dbReference>
<evidence type="ECO:0000256" key="2">
    <source>
        <dbReference type="ARBA" id="ARBA00011207"/>
    </source>
</evidence>
<evidence type="ECO:0000256" key="6">
    <source>
        <dbReference type="RuleBase" id="RU000406"/>
    </source>
</evidence>
<keyword evidence="3" id="KW-0165">Cleavage on pair of basic residues</keyword>
<dbReference type="InterPro" id="IPR016179">
    <property type="entry name" value="Insulin-like"/>
</dbReference>
<dbReference type="SUPFAM" id="SSF56994">
    <property type="entry name" value="Insulin-like"/>
    <property type="match status" value="1"/>
</dbReference>
<dbReference type="PANTHER" id="PTHR13647:SF4">
    <property type="entry name" value="INSULIN-LIKE PEPTIDE 1-RELATED"/>
    <property type="match status" value="1"/>
</dbReference>
<proteinExistence type="inferred from homology"/>
<dbReference type="InterPro" id="IPR036438">
    <property type="entry name" value="Insulin-like_sf"/>
</dbReference>
<dbReference type="GO" id="GO:0005576">
    <property type="term" value="C:extracellular region"/>
    <property type="evidence" value="ECO:0007669"/>
    <property type="project" value="UniProtKB-SubCell"/>
</dbReference>
<evidence type="ECO:0000313" key="9">
    <source>
        <dbReference type="EMBL" id="KAF7268786.1"/>
    </source>
</evidence>
<dbReference type="PRINTS" id="PR00276">
    <property type="entry name" value="INSULINFAMLY"/>
</dbReference>
<protein>
    <recommendedName>
        <fullName evidence="8">Insulin-like domain-containing protein</fullName>
    </recommendedName>
</protein>
<dbReference type="InterPro" id="IPR022352">
    <property type="entry name" value="Ins/IGF/rlx"/>
</dbReference>
<evidence type="ECO:0000256" key="1">
    <source>
        <dbReference type="ARBA" id="ARBA00009034"/>
    </source>
</evidence>
<keyword evidence="10" id="KW-1185">Reference proteome</keyword>
<dbReference type="AlphaFoldDB" id="A0A834M5K9"/>
<feature type="domain" description="Insulin-like" evidence="8">
    <location>
        <begin position="31"/>
        <end position="113"/>
    </location>
</feature>
<gene>
    <name evidence="9" type="ORF">GWI33_018135</name>
</gene>
<dbReference type="Proteomes" id="UP000625711">
    <property type="component" value="Unassembled WGS sequence"/>
</dbReference>
<comment type="similarity">
    <text evidence="1 6">Belongs to the insulin family.</text>
</comment>
<dbReference type="SMART" id="SM00078">
    <property type="entry name" value="IlGF"/>
    <property type="match status" value="1"/>
</dbReference>
<feature type="chain" id="PRO_5032289108" description="Insulin-like domain-containing protein" evidence="7">
    <location>
        <begin position="24"/>
        <end position="123"/>
    </location>
</feature>
<dbReference type="PANTHER" id="PTHR13647">
    <property type="entry name" value="INSULIN-LIKE PEPTIDE 2-RELATED"/>
    <property type="match status" value="1"/>
</dbReference>
<dbReference type="Gene3D" id="1.10.100.10">
    <property type="entry name" value="Insulin-like"/>
    <property type="match status" value="1"/>
</dbReference>
<dbReference type="InterPro" id="IPR022353">
    <property type="entry name" value="Insulin_CS"/>
</dbReference>
<comment type="subcellular location">
    <subcellularLocation>
        <location evidence="6">Secreted</location>
    </subcellularLocation>
</comment>
<evidence type="ECO:0000256" key="5">
    <source>
        <dbReference type="ARBA" id="ARBA00023157"/>
    </source>
</evidence>
<keyword evidence="6" id="KW-0964">Secreted</keyword>
<evidence type="ECO:0000256" key="3">
    <source>
        <dbReference type="ARBA" id="ARBA00022685"/>
    </source>
</evidence>
<evidence type="ECO:0000256" key="7">
    <source>
        <dbReference type="SAM" id="SignalP"/>
    </source>
</evidence>
<evidence type="ECO:0000313" key="10">
    <source>
        <dbReference type="Proteomes" id="UP000625711"/>
    </source>
</evidence>
<feature type="signal peptide" evidence="7">
    <location>
        <begin position="1"/>
        <end position="23"/>
    </location>
</feature>
<evidence type="ECO:0000256" key="4">
    <source>
        <dbReference type="ARBA" id="ARBA00022729"/>
    </source>
</evidence>
<keyword evidence="4 7" id="KW-0732">Signal</keyword>
<dbReference type="Pfam" id="PF00049">
    <property type="entry name" value="Insulin"/>
    <property type="match status" value="1"/>
</dbReference>
<evidence type="ECO:0000259" key="8">
    <source>
        <dbReference type="SMART" id="SM00078"/>
    </source>
</evidence>
<name>A0A834M5K9_RHYFE</name>
<keyword evidence="5" id="KW-1015">Disulfide bond</keyword>
<accession>A0A834M5K9</accession>
<organism evidence="9 10">
    <name type="scientific">Rhynchophorus ferrugineus</name>
    <name type="common">Red palm weevil</name>
    <name type="synonym">Curculio ferrugineus</name>
    <dbReference type="NCBI Taxonomy" id="354439"/>
    <lineage>
        <taxon>Eukaryota</taxon>
        <taxon>Metazoa</taxon>
        <taxon>Ecdysozoa</taxon>
        <taxon>Arthropoda</taxon>
        <taxon>Hexapoda</taxon>
        <taxon>Insecta</taxon>
        <taxon>Pterygota</taxon>
        <taxon>Neoptera</taxon>
        <taxon>Endopterygota</taxon>
        <taxon>Coleoptera</taxon>
        <taxon>Polyphaga</taxon>
        <taxon>Cucujiformia</taxon>
        <taxon>Curculionidae</taxon>
        <taxon>Dryophthorinae</taxon>
        <taxon>Rhynchophorus</taxon>
    </lineage>
</organism>
<reference evidence="9" key="1">
    <citation type="submission" date="2020-08" db="EMBL/GenBank/DDBJ databases">
        <title>Genome sequencing and assembly of the red palm weevil Rhynchophorus ferrugineus.</title>
        <authorList>
            <person name="Dias G.B."/>
            <person name="Bergman C.M."/>
            <person name="Manee M."/>
        </authorList>
    </citation>
    <scope>NUCLEOTIDE SEQUENCE</scope>
    <source>
        <strain evidence="9">AA-2017</strain>
        <tissue evidence="9">Whole larva</tissue>
    </source>
</reference>
<comment type="subunit">
    <text evidence="2">Heterodimer of a B chain and an A chain linked by two disulfide bonds.</text>
</comment>
<dbReference type="PROSITE" id="PS00262">
    <property type="entry name" value="INSULIN"/>
    <property type="match status" value="1"/>
</dbReference>
<comment type="caution">
    <text evidence="9">The sequence shown here is derived from an EMBL/GenBank/DDBJ whole genome shotgun (WGS) entry which is preliminary data.</text>
</comment>
<sequence>MKITTVLLTIAAILAIFPTKSVQHTVYRDPGKYCGSKFIEILELICRGTYNGPARKRNGLRFLQLWKPEIRFPFISRKRSQTVFTSEAPVSRDNPESECCEKSCSFSELEFYCAATTTTPRNL</sequence>